<organism evidence="9 10">
    <name type="scientific">Agrilus planipennis</name>
    <name type="common">Emerald ash borer</name>
    <name type="synonym">Agrilus marcopoli</name>
    <dbReference type="NCBI Taxonomy" id="224129"/>
    <lineage>
        <taxon>Eukaryota</taxon>
        <taxon>Metazoa</taxon>
        <taxon>Ecdysozoa</taxon>
        <taxon>Arthropoda</taxon>
        <taxon>Hexapoda</taxon>
        <taxon>Insecta</taxon>
        <taxon>Pterygota</taxon>
        <taxon>Neoptera</taxon>
        <taxon>Endopterygota</taxon>
        <taxon>Coleoptera</taxon>
        <taxon>Polyphaga</taxon>
        <taxon>Elateriformia</taxon>
        <taxon>Buprestoidea</taxon>
        <taxon>Buprestidae</taxon>
        <taxon>Agrilinae</taxon>
        <taxon>Agrilus</taxon>
    </lineage>
</organism>
<dbReference type="PANTHER" id="PTHR46165:SF2">
    <property type="entry name" value="SET AND MYND DOMAIN-CONTAINING PROTEIN 4"/>
    <property type="match status" value="1"/>
</dbReference>
<dbReference type="Gene3D" id="1.25.40.10">
    <property type="entry name" value="Tetratricopeptide repeat domain"/>
    <property type="match status" value="1"/>
</dbReference>
<dbReference type="PROSITE" id="PS50865">
    <property type="entry name" value="ZF_MYND_2"/>
    <property type="match status" value="1"/>
</dbReference>
<evidence type="ECO:0000313" key="9">
    <source>
        <dbReference type="Proteomes" id="UP000192223"/>
    </source>
</evidence>
<dbReference type="GO" id="GO:0005737">
    <property type="term" value="C:cytoplasm"/>
    <property type="evidence" value="ECO:0007669"/>
    <property type="project" value="TreeGrafter"/>
</dbReference>
<evidence type="ECO:0000256" key="5">
    <source>
        <dbReference type="ARBA" id="ARBA00022771"/>
    </source>
</evidence>
<dbReference type="InterPro" id="IPR046341">
    <property type="entry name" value="SET_dom_sf"/>
</dbReference>
<keyword evidence="3" id="KW-0949">S-adenosyl-L-methionine</keyword>
<dbReference type="STRING" id="224129.A0A1W4WN43"/>
<keyword evidence="1" id="KW-0489">Methyltransferase</keyword>
<keyword evidence="6" id="KW-0862">Zinc</keyword>
<evidence type="ECO:0000256" key="1">
    <source>
        <dbReference type="ARBA" id="ARBA00022603"/>
    </source>
</evidence>
<evidence type="ECO:0000256" key="3">
    <source>
        <dbReference type="ARBA" id="ARBA00022691"/>
    </source>
</evidence>
<name>A0A1W4WN43_AGRPL</name>
<proteinExistence type="predicted"/>
<dbReference type="GO" id="GO:0008270">
    <property type="term" value="F:zinc ion binding"/>
    <property type="evidence" value="ECO:0007669"/>
    <property type="project" value="UniProtKB-KW"/>
</dbReference>
<dbReference type="InterPro" id="IPR002893">
    <property type="entry name" value="Znf_MYND"/>
</dbReference>
<keyword evidence="5 7" id="KW-0863">Zinc-finger</keyword>
<gene>
    <name evidence="10" type="primary">LOC108734457</name>
</gene>
<protein>
    <submittedName>
        <fullName evidence="10">SET and MYND domain-containing protein 4</fullName>
    </submittedName>
</protein>
<evidence type="ECO:0000259" key="8">
    <source>
        <dbReference type="PROSITE" id="PS50865"/>
    </source>
</evidence>
<dbReference type="GO" id="GO:0032259">
    <property type="term" value="P:methylation"/>
    <property type="evidence" value="ECO:0007669"/>
    <property type="project" value="UniProtKB-KW"/>
</dbReference>
<dbReference type="GO" id="GO:0005634">
    <property type="term" value="C:nucleus"/>
    <property type="evidence" value="ECO:0007669"/>
    <property type="project" value="TreeGrafter"/>
</dbReference>
<evidence type="ECO:0000313" key="10">
    <source>
        <dbReference type="RefSeq" id="XP_018321538.1"/>
    </source>
</evidence>
<dbReference type="KEGG" id="apln:108734457"/>
<reference evidence="10" key="1">
    <citation type="submission" date="2025-08" db="UniProtKB">
        <authorList>
            <consortium name="RefSeq"/>
        </authorList>
    </citation>
    <scope>IDENTIFICATION</scope>
    <source>
        <tissue evidence="10">Entire body</tissue>
    </source>
</reference>
<dbReference type="AlphaFoldDB" id="A0A1W4WN43"/>
<dbReference type="GO" id="GO:0008168">
    <property type="term" value="F:methyltransferase activity"/>
    <property type="evidence" value="ECO:0007669"/>
    <property type="project" value="UniProtKB-KW"/>
</dbReference>
<sequence length="292" mass="34168">MWNNIDEVMEQPGDIYEHHARLCQILLGSNNIKIICHDFNTLTSNYARVKFAKALLDKYKIKVENFAISTKDEKIALKFRERGNELFKVKKDNDAWEMYTKSISHSKEKSECLGLAFANRSAVLFQKGLYKECLNDISFALENNYPENILQKILLRKEKCDLFLKQQKSSQFYSELPPLEFRNEMIDCASERISINYSERYGRYVVAETDIVPGEVLAVEKPYAKILLQDFYYTHCHNCVKRNMNLIPCAHCNLALFCSLSCKENAWQSFHKRRFPNKITIINLLVTKKFTI</sequence>
<keyword evidence="2" id="KW-0808">Transferase</keyword>
<dbReference type="InParanoid" id="A0A1W4WN43"/>
<dbReference type="InterPro" id="IPR011990">
    <property type="entry name" value="TPR-like_helical_dom_sf"/>
</dbReference>
<dbReference type="Gene3D" id="6.10.140.2220">
    <property type="match status" value="1"/>
</dbReference>
<dbReference type="GeneID" id="108734457"/>
<feature type="domain" description="MYND-type" evidence="8">
    <location>
        <begin position="236"/>
        <end position="275"/>
    </location>
</feature>
<dbReference type="SUPFAM" id="SSF82199">
    <property type="entry name" value="SET domain"/>
    <property type="match status" value="1"/>
</dbReference>
<accession>A0A1W4WN43</accession>
<evidence type="ECO:0000256" key="7">
    <source>
        <dbReference type="PROSITE-ProRule" id="PRU00134"/>
    </source>
</evidence>
<keyword evidence="9" id="KW-1185">Reference proteome</keyword>
<dbReference type="Proteomes" id="UP000192223">
    <property type="component" value="Unplaced"/>
</dbReference>
<dbReference type="GO" id="GO:0042826">
    <property type="term" value="F:histone deacetylase binding"/>
    <property type="evidence" value="ECO:0007669"/>
    <property type="project" value="TreeGrafter"/>
</dbReference>
<dbReference type="RefSeq" id="XP_018321538.1">
    <property type="nucleotide sequence ID" value="XM_018466036.1"/>
</dbReference>
<keyword evidence="4" id="KW-0479">Metal-binding</keyword>
<dbReference type="SUPFAM" id="SSF48452">
    <property type="entry name" value="TPR-like"/>
    <property type="match status" value="1"/>
</dbReference>
<dbReference type="OrthoDB" id="5945798at2759"/>
<evidence type="ECO:0000256" key="2">
    <source>
        <dbReference type="ARBA" id="ARBA00022679"/>
    </source>
</evidence>
<dbReference type="PANTHER" id="PTHR46165">
    <property type="entry name" value="SET AND MYND DOMAIN-CONTAINING PROTEIN 4"/>
    <property type="match status" value="1"/>
</dbReference>
<evidence type="ECO:0000256" key="6">
    <source>
        <dbReference type="ARBA" id="ARBA00022833"/>
    </source>
</evidence>
<dbReference type="Pfam" id="PF01753">
    <property type="entry name" value="zf-MYND"/>
    <property type="match status" value="1"/>
</dbReference>
<evidence type="ECO:0000256" key="4">
    <source>
        <dbReference type="ARBA" id="ARBA00022723"/>
    </source>
</evidence>
<dbReference type="InterPro" id="IPR052097">
    <property type="entry name" value="SET-MYND_domain_protein"/>
</dbReference>